<evidence type="ECO:0000256" key="1">
    <source>
        <dbReference type="SAM" id="MobiDB-lite"/>
    </source>
</evidence>
<evidence type="ECO:0008006" key="4">
    <source>
        <dbReference type="Google" id="ProtNLM"/>
    </source>
</evidence>
<keyword evidence="3" id="KW-1185">Reference proteome</keyword>
<feature type="region of interest" description="Disordered" evidence="1">
    <location>
        <begin position="590"/>
        <end position="623"/>
    </location>
</feature>
<reference evidence="2 3" key="1">
    <citation type="journal article" date="2024" name="Nat. Commun.">
        <title>Phylogenomics reveals the evolutionary origins of lichenization in chlorophyte algae.</title>
        <authorList>
            <person name="Puginier C."/>
            <person name="Libourel C."/>
            <person name="Otte J."/>
            <person name="Skaloud P."/>
            <person name="Haon M."/>
            <person name="Grisel S."/>
            <person name="Petersen M."/>
            <person name="Berrin J.G."/>
            <person name="Delaux P.M."/>
            <person name="Dal Grande F."/>
            <person name="Keller J."/>
        </authorList>
    </citation>
    <scope>NUCLEOTIDE SEQUENCE [LARGE SCALE GENOMIC DNA]</scope>
    <source>
        <strain evidence="2 3">SAG 2043</strain>
    </source>
</reference>
<dbReference type="Proteomes" id="UP001489004">
    <property type="component" value="Unassembled WGS sequence"/>
</dbReference>
<feature type="region of interest" description="Disordered" evidence="1">
    <location>
        <begin position="406"/>
        <end position="427"/>
    </location>
</feature>
<feature type="compositionally biased region" description="Pro residues" evidence="1">
    <location>
        <begin position="594"/>
        <end position="605"/>
    </location>
</feature>
<dbReference type="AlphaFoldDB" id="A0AAW1Q0D8"/>
<gene>
    <name evidence="2" type="ORF">WJX72_001407</name>
</gene>
<comment type="caution">
    <text evidence="2">The sequence shown here is derived from an EMBL/GenBank/DDBJ whole genome shotgun (WGS) entry which is preliminary data.</text>
</comment>
<feature type="region of interest" description="Disordered" evidence="1">
    <location>
        <begin position="167"/>
        <end position="193"/>
    </location>
</feature>
<organism evidence="2 3">
    <name type="scientific">[Myrmecia] bisecta</name>
    <dbReference type="NCBI Taxonomy" id="41462"/>
    <lineage>
        <taxon>Eukaryota</taxon>
        <taxon>Viridiplantae</taxon>
        <taxon>Chlorophyta</taxon>
        <taxon>core chlorophytes</taxon>
        <taxon>Trebouxiophyceae</taxon>
        <taxon>Trebouxiales</taxon>
        <taxon>Trebouxiaceae</taxon>
        <taxon>Myrmecia</taxon>
    </lineage>
</organism>
<dbReference type="EMBL" id="JALJOR010000007">
    <property type="protein sequence ID" value="KAK9814162.1"/>
    <property type="molecule type" value="Genomic_DNA"/>
</dbReference>
<proteinExistence type="predicted"/>
<protein>
    <recommendedName>
        <fullName evidence="4">Myb-like domain-containing protein</fullName>
    </recommendedName>
</protein>
<sequence length="623" mass="65980">MHPHDHPIWQDINFTPEWLWTAIKHRGEYGGQQGCTARVQTVEGASSFRHPLTSAPNTALTDNGAPWMAEEDTLIHYQHSPLGSADGFTAADVAQLLGRTVNGVKSRWHRELKGIAESLPPQNLAQLVARGKQLALQKGQSRQAAQSVGRPAVQLVPAPPPLQPVYTASGASAASLPPASSAAQTAPEASTTARPFPAASTLVFENSSAQLQIKVPAATSQQPSLLSLAAAAAARQNATSSQQSVAFFGQHLRSSTPGASAGAAASHQLQALSPGGFLVGAPPSEALHPEAYQPDLPLQQQRRASPSGDLLSGTQGLARSRGSPEGFAPQLGAFPGSSGAEPAEHMPQALQQRHPGIFAQLPSVHHTGLGPQQAQQQPYAQLARQYDALQATFNRGSLQSAAMSLERGSFGERQSPQSSLWGRPRPLPQIDADQQQSLREMLLQQRYHSAFSRPEPFQPAQQITAAAGGPIRRRAGAGRLFAVSPPGYPPPDPLLMAGMAANGESWANEDGCHWWRCPGSRKRGFCGVYIYGTPAKVKGSVTPYRQHAGPWRNLGTDRCNSAARQGNCPCLVGRTPEDSGRFICTCKFGDEFPDPAPKAPTPAPEAEPEEAGAGGEAEPAEEP</sequence>
<feature type="region of interest" description="Disordered" evidence="1">
    <location>
        <begin position="301"/>
        <end position="347"/>
    </location>
</feature>
<evidence type="ECO:0000313" key="2">
    <source>
        <dbReference type="EMBL" id="KAK9814162.1"/>
    </source>
</evidence>
<accession>A0AAW1Q0D8</accession>
<name>A0AAW1Q0D8_9CHLO</name>
<evidence type="ECO:0000313" key="3">
    <source>
        <dbReference type="Proteomes" id="UP001489004"/>
    </source>
</evidence>